<evidence type="ECO:0000259" key="10">
    <source>
        <dbReference type="Pfam" id="PF01618"/>
    </source>
</evidence>
<gene>
    <name evidence="11" type="ORF">GCM10017044_16170</name>
</gene>
<reference evidence="11" key="1">
    <citation type="journal article" date="2014" name="Int. J. Syst. Evol. Microbiol.">
        <title>Complete genome sequence of Corynebacterium casei LMG S-19264T (=DSM 44701T), isolated from a smear-ripened cheese.</title>
        <authorList>
            <consortium name="US DOE Joint Genome Institute (JGI-PGF)"/>
            <person name="Walter F."/>
            <person name="Albersmeier A."/>
            <person name="Kalinowski J."/>
            <person name="Ruckert C."/>
        </authorList>
    </citation>
    <scope>NUCLEOTIDE SEQUENCE</scope>
    <source>
        <strain evidence="11">KCTC 42590</strain>
    </source>
</reference>
<evidence type="ECO:0000256" key="1">
    <source>
        <dbReference type="ARBA" id="ARBA00004651"/>
    </source>
</evidence>
<evidence type="ECO:0000256" key="8">
    <source>
        <dbReference type="ARBA" id="ARBA00023136"/>
    </source>
</evidence>
<keyword evidence="4" id="KW-1003">Cell membrane</keyword>
<keyword evidence="8 9" id="KW-0472">Membrane</keyword>
<feature type="transmembrane region" description="Helical" evidence="9">
    <location>
        <begin position="144"/>
        <end position="165"/>
    </location>
</feature>
<evidence type="ECO:0000313" key="12">
    <source>
        <dbReference type="Proteomes" id="UP000630923"/>
    </source>
</evidence>
<dbReference type="InterPro" id="IPR047055">
    <property type="entry name" value="MotA-like"/>
</dbReference>
<keyword evidence="6" id="KW-0283">Flagellar rotation</keyword>
<feature type="transmembrane region" description="Helical" evidence="9">
    <location>
        <begin position="177"/>
        <end position="199"/>
    </location>
</feature>
<dbReference type="PANTHER" id="PTHR30433">
    <property type="entry name" value="CHEMOTAXIS PROTEIN MOTA"/>
    <property type="match status" value="1"/>
</dbReference>
<organism evidence="11 12">
    <name type="scientific">Kordiimonas sediminis</name>
    <dbReference type="NCBI Taxonomy" id="1735581"/>
    <lineage>
        <taxon>Bacteria</taxon>
        <taxon>Pseudomonadati</taxon>
        <taxon>Pseudomonadota</taxon>
        <taxon>Alphaproteobacteria</taxon>
        <taxon>Kordiimonadales</taxon>
        <taxon>Kordiimonadaceae</taxon>
        <taxon>Kordiimonas</taxon>
    </lineage>
</organism>
<sequence length="255" mass="27755">MSTIIGMLAAFALVIGAIILGGTPLRYVNMEGIMIVVLGTFAVTSISFTFREMADIPSQIFRLLRQGQKDPSEEAIKVLRIANDVRKKNDLMSLEKVIPKLKDTPIFQNALQLVVDGSSAEDVEQMARREASTLSQKHMRAVDFLRRAGDVAPAMGLIGTLIGLVKMLGSLDSPDQIGPAMAVALLTTFYGAILAHLVFIPLAAKAENCTSEEALVNTLYGMAATSIRRQENPRRLELLLNTVLPPAKRVTFFGK</sequence>
<dbReference type="GO" id="GO:0006935">
    <property type="term" value="P:chemotaxis"/>
    <property type="evidence" value="ECO:0007669"/>
    <property type="project" value="InterPro"/>
</dbReference>
<feature type="transmembrane region" description="Helical" evidence="9">
    <location>
        <begin position="7"/>
        <end position="27"/>
    </location>
</feature>
<dbReference type="GO" id="GO:0005886">
    <property type="term" value="C:plasma membrane"/>
    <property type="evidence" value="ECO:0007669"/>
    <property type="project" value="UniProtKB-SubCell"/>
</dbReference>
<evidence type="ECO:0000256" key="7">
    <source>
        <dbReference type="ARBA" id="ARBA00022989"/>
    </source>
</evidence>
<dbReference type="EMBL" id="BNCI01000002">
    <property type="protein sequence ID" value="GHF22586.1"/>
    <property type="molecule type" value="Genomic_DNA"/>
</dbReference>
<keyword evidence="3" id="KW-0813">Transport</keyword>
<evidence type="ECO:0000256" key="6">
    <source>
        <dbReference type="ARBA" id="ARBA00022779"/>
    </source>
</evidence>
<feature type="transmembrane region" description="Helical" evidence="9">
    <location>
        <begin position="33"/>
        <end position="50"/>
    </location>
</feature>
<evidence type="ECO:0000256" key="4">
    <source>
        <dbReference type="ARBA" id="ARBA00022475"/>
    </source>
</evidence>
<keyword evidence="12" id="KW-1185">Reference proteome</keyword>
<evidence type="ECO:0000313" key="11">
    <source>
        <dbReference type="EMBL" id="GHF22586.1"/>
    </source>
</evidence>
<dbReference type="PROSITE" id="PS01307">
    <property type="entry name" value="MOTA"/>
    <property type="match status" value="1"/>
</dbReference>
<dbReference type="Pfam" id="PF01618">
    <property type="entry name" value="MotA_ExbB"/>
    <property type="match status" value="1"/>
</dbReference>
<evidence type="ECO:0000256" key="5">
    <source>
        <dbReference type="ARBA" id="ARBA00022692"/>
    </source>
</evidence>
<keyword evidence="11" id="KW-0282">Flagellum</keyword>
<keyword evidence="7 9" id="KW-1133">Transmembrane helix</keyword>
<evidence type="ECO:0000256" key="3">
    <source>
        <dbReference type="ARBA" id="ARBA00022448"/>
    </source>
</evidence>
<name>A0A919AT03_9PROT</name>
<keyword evidence="11" id="KW-0966">Cell projection</keyword>
<dbReference type="RefSeq" id="WP_191251794.1">
    <property type="nucleotide sequence ID" value="NZ_BNCI01000002.1"/>
</dbReference>
<feature type="domain" description="MotA/TolQ/ExbB proton channel" evidence="10">
    <location>
        <begin position="104"/>
        <end position="211"/>
    </location>
</feature>
<reference evidence="11" key="2">
    <citation type="submission" date="2020-09" db="EMBL/GenBank/DDBJ databases">
        <authorList>
            <person name="Sun Q."/>
            <person name="Kim S."/>
        </authorList>
    </citation>
    <scope>NUCLEOTIDE SEQUENCE</scope>
    <source>
        <strain evidence="11">KCTC 42590</strain>
    </source>
</reference>
<accession>A0A919AT03</accession>
<keyword evidence="5 9" id="KW-0812">Transmembrane</keyword>
<proteinExistence type="inferred from homology"/>
<evidence type="ECO:0000256" key="9">
    <source>
        <dbReference type="SAM" id="Phobius"/>
    </source>
</evidence>
<protein>
    <submittedName>
        <fullName evidence="11">Flagellar motor protein MotA</fullName>
    </submittedName>
</protein>
<comment type="similarity">
    <text evidence="2">Belongs to the MotA family.</text>
</comment>
<keyword evidence="11" id="KW-0969">Cilium</keyword>
<dbReference type="InterPro" id="IPR002898">
    <property type="entry name" value="MotA_ExbB_proton_chnl"/>
</dbReference>
<evidence type="ECO:0000256" key="2">
    <source>
        <dbReference type="ARBA" id="ARBA00008038"/>
    </source>
</evidence>
<dbReference type="InterPro" id="IPR000540">
    <property type="entry name" value="Flag_MotA_CS"/>
</dbReference>
<dbReference type="Proteomes" id="UP000630923">
    <property type="component" value="Unassembled WGS sequence"/>
</dbReference>
<dbReference type="GO" id="GO:0071978">
    <property type="term" value="P:bacterial-type flagellum-dependent swarming motility"/>
    <property type="evidence" value="ECO:0007669"/>
    <property type="project" value="InterPro"/>
</dbReference>
<dbReference type="AlphaFoldDB" id="A0A919AT03"/>
<comment type="caution">
    <text evidence="11">The sequence shown here is derived from an EMBL/GenBank/DDBJ whole genome shotgun (WGS) entry which is preliminary data.</text>
</comment>
<comment type="subcellular location">
    <subcellularLocation>
        <location evidence="1">Cell membrane</location>
        <topology evidence="1">Multi-pass membrane protein</topology>
    </subcellularLocation>
</comment>
<dbReference type="PANTHER" id="PTHR30433:SF2">
    <property type="entry name" value="MOTILITY PROTEIN A"/>
    <property type="match status" value="1"/>
</dbReference>